<sequence length="368" mass="41840">MPHQAPGDPPVPLSDIPAPPQGQVTTVANLAGGTPPTPRQRIFFYTPDVWEDFILEWVTGLREDYFQIKRIGGSNDRGADVAGFLSPDGFEGEWDCFQCKHYEEALMPSDAYPEIFKILRSVVEGHYTMPRRYYFLAPQGCGPGLKRMLSKPSELRTKFLEKFEGDKPLGAGLDGSLVDKVRGLAETIEYNVFRSVEIHEILEVHSRTPYYAHRFGGPLPARPVVQTPPETPEEEETRYIEHLLNVYVEHFKMEIQGIESLMSHPKAMKHFSRQREAFYSAEALRVFARDSVMPGTFEELQNEVYEGVIETQERSYPDGMERLTRVLEMATALSLTSNALISVSNPRDKRGICHQLANSDRLIWCDEQ</sequence>
<dbReference type="InterPro" id="IPR046914">
    <property type="entry name" value="ABC-3C_CTD6"/>
</dbReference>
<reference evidence="3" key="1">
    <citation type="submission" date="2021-01" db="EMBL/GenBank/DDBJ databases">
        <title>Whole genome shotgun sequence of Acrocarpospora phusangensis NBRC 108782.</title>
        <authorList>
            <person name="Komaki H."/>
            <person name="Tamura T."/>
        </authorList>
    </citation>
    <scope>NUCLEOTIDE SEQUENCE</scope>
    <source>
        <strain evidence="3">NBRC 108782</strain>
    </source>
</reference>
<feature type="domain" description="ABC-three component systems C-terminal" evidence="2">
    <location>
        <begin position="236"/>
        <end position="364"/>
    </location>
</feature>
<dbReference type="AlphaFoldDB" id="A0A919Q479"/>
<protein>
    <recommendedName>
        <fullName evidence="2">ABC-three component systems C-terminal domain-containing protein</fullName>
    </recommendedName>
</protein>
<dbReference type="Proteomes" id="UP000640052">
    <property type="component" value="Unassembled WGS sequence"/>
</dbReference>
<evidence type="ECO:0000256" key="1">
    <source>
        <dbReference type="SAM" id="MobiDB-lite"/>
    </source>
</evidence>
<feature type="compositionally biased region" description="Pro residues" evidence="1">
    <location>
        <begin position="7"/>
        <end position="20"/>
    </location>
</feature>
<evidence type="ECO:0000313" key="3">
    <source>
        <dbReference type="EMBL" id="GIH22012.1"/>
    </source>
</evidence>
<accession>A0A919Q479</accession>
<comment type="caution">
    <text evidence="3">The sequence shown here is derived from an EMBL/GenBank/DDBJ whole genome shotgun (WGS) entry which is preliminary data.</text>
</comment>
<proteinExistence type="predicted"/>
<name>A0A919Q479_9ACTN</name>
<dbReference type="Pfam" id="PF20282">
    <property type="entry name" value="CTD6"/>
    <property type="match status" value="1"/>
</dbReference>
<organism evidence="3 4">
    <name type="scientific">Acrocarpospora phusangensis</name>
    <dbReference type="NCBI Taxonomy" id="1070424"/>
    <lineage>
        <taxon>Bacteria</taxon>
        <taxon>Bacillati</taxon>
        <taxon>Actinomycetota</taxon>
        <taxon>Actinomycetes</taxon>
        <taxon>Streptosporangiales</taxon>
        <taxon>Streptosporangiaceae</taxon>
        <taxon>Acrocarpospora</taxon>
    </lineage>
</organism>
<evidence type="ECO:0000313" key="4">
    <source>
        <dbReference type="Proteomes" id="UP000640052"/>
    </source>
</evidence>
<feature type="region of interest" description="Disordered" evidence="1">
    <location>
        <begin position="1"/>
        <end position="22"/>
    </location>
</feature>
<keyword evidence="4" id="KW-1185">Reference proteome</keyword>
<dbReference type="EMBL" id="BOOA01000002">
    <property type="protein sequence ID" value="GIH22012.1"/>
    <property type="molecule type" value="Genomic_DNA"/>
</dbReference>
<gene>
    <name evidence="3" type="ORF">Aph01nite_03220</name>
</gene>
<evidence type="ECO:0000259" key="2">
    <source>
        <dbReference type="Pfam" id="PF20282"/>
    </source>
</evidence>